<dbReference type="EMBL" id="QKWP01000347">
    <property type="protein sequence ID" value="RIB21675.1"/>
    <property type="molecule type" value="Genomic_DNA"/>
</dbReference>
<dbReference type="Proteomes" id="UP000266673">
    <property type="component" value="Unassembled WGS sequence"/>
</dbReference>
<keyword evidence="5 7" id="KW-0804">Transcription</keyword>
<comment type="function">
    <text evidence="7">Component of the Mediator complex, a coactivator involved in the regulated transcription of nearly all RNA polymerase II-dependent genes. Mediator functions as a bridge to convey information from gene-specific regulatory proteins to the basal RNA polymerase II transcription machinery.</text>
</comment>
<comment type="subunit">
    <text evidence="7">Component of the Mediator complex.</text>
</comment>
<dbReference type="STRING" id="44941.A0A397VGS5"/>
<dbReference type="GO" id="GO:0003712">
    <property type="term" value="F:transcription coregulator activity"/>
    <property type="evidence" value="ECO:0007669"/>
    <property type="project" value="InterPro"/>
</dbReference>
<evidence type="ECO:0000256" key="4">
    <source>
        <dbReference type="ARBA" id="ARBA00023015"/>
    </source>
</evidence>
<dbReference type="SUPFAM" id="SSF140718">
    <property type="entry name" value="Mediator hinge subcomplex-like"/>
    <property type="match status" value="1"/>
</dbReference>
<keyword evidence="9" id="KW-1185">Reference proteome</keyword>
<reference evidence="8 9" key="1">
    <citation type="submission" date="2018-06" db="EMBL/GenBank/DDBJ databases">
        <title>Comparative genomics reveals the genomic features of Rhizophagus irregularis, R. cerebriforme, R. diaphanum and Gigaspora rosea, and their symbiotic lifestyle signature.</title>
        <authorList>
            <person name="Morin E."/>
            <person name="San Clemente H."/>
            <person name="Chen E.C.H."/>
            <person name="De La Providencia I."/>
            <person name="Hainaut M."/>
            <person name="Kuo A."/>
            <person name="Kohler A."/>
            <person name="Murat C."/>
            <person name="Tang N."/>
            <person name="Roy S."/>
            <person name="Loubradou J."/>
            <person name="Henrissat B."/>
            <person name="Grigoriev I.V."/>
            <person name="Corradi N."/>
            <person name="Roux C."/>
            <person name="Martin F.M."/>
        </authorList>
    </citation>
    <scope>NUCLEOTIDE SEQUENCE [LARGE SCALE GENOMIC DNA]</scope>
    <source>
        <strain evidence="8 9">DAOM 194757</strain>
    </source>
</reference>
<organism evidence="8 9">
    <name type="scientific">Gigaspora rosea</name>
    <dbReference type="NCBI Taxonomy" id="44941"/>
    <lineage>
        <taxon>Eukaryota</taxon>
        <taxon>Fungi</taxon>
        <taxon>Fungi incertae sedis</taxon>
        <taxon>Mucoromycota</taxon>
        <taxon>Glomeromycotina</taxon>
        <taxon>Glomeromycetes</taxon>
        <taxon>Diversisporales</taxon>
        <taxon>Gigasporaceae</taxon>
        <taxon>Gigaspora</taxon>
    </lineage>
</organism>
<evidence type="ECO:0000256" key="6">
    <source>
        <dbReference type="ARBA" id="ARBA00023242"/>
    </source>
</evidence>
<dbReference type="InterPro" id="IPR037212">
    <property type="entry name" value="Med7/Med21-like"/>
</dbReference>
<dbReference type="PANTHER" id="PTHR21428">
    <property type="entry name" value="MEDIATOR OF RNA POLYMERASE II TRANSCRIPTION SUBUNIT 7"/>
    <property type="match status" value="1"/>
</dbReference>
<dbReference type="Pfam" id="PF05983">
    <property type="entry name" value="Med7"/>
    <property type="match status" value="1"/>
</dbReference>
<dbReference type="GO" id="GO:0016592">
    <property type="term" value="C:mediator complex"/>
    <property type="evidence" value="ECO:0007669"/>
    <property type="project" value="InterPro"/>
</dbReference>
<dbReference type="InterPro" id="IPR009244">
    <property type="entry name" value="Mediatior_Med7"/>
</dbReference>
<gene>
    <name evidence="8" type="ORF">C2G38_2034194</name>
</gene>
<comment type="similarity">
    <text evidence="2 7">Belongs to the Mediator complex subunit 7 family.</text>
</comment>
<dbReference type="Gene3D" id="6.10.140.1520">
    <property type="match status" value="1"/>
</dbReference>
<keyword evidence="6 7" id="KW-0539">Nucleus</keyword>
<protein>
    <recommendedName>
        <fullName evidence="3 7">Mediator of RNA polymerase II transcription subunit 7</fullName>
    </recommendedName>
</protein>
<evidence type="ECO:0000256" key="7">
    <source>
        <dbReference type="RuleBase" id="RU364060"/>
    </source>
</evidence>
<sequence>MSSQNVSSPFPLPPEFYKRYTDENLDKLKRIKEHGIEAFTNAGDTLPQDFDIFDLEPPKPITKDFYTMFNEAWPVVDRMRTLEETDLQQLYPKGEIDKASELKKLNNSVVFNFVELLDILVKDPDRGPDKCEQIKLLLINMKFLLNEYRPHQARETLQLIMKEQIEQRKLATKEIQKRCNELTQTLANLKNSWKDLDVVKMELDDTLYQENSESADLIPESNLF</sequence>
<name>A0A397VGS5_9GLOM</name>
<evidence type="ECO:0000256" key="1">
    <source>
        <dbReference type="ARBA" id="ARBA00004123"/>
    </source>
</evidence>
<comment type="caution">
    <text evidence="8">The sequence shown here is derived from an EMBL/GenBank/DDBJ whole genome shotgun (WGS) entry which is preliminary data.</text>
</comment>
<dbReference type="OrthoDB" id="10253553at2759"/>
<evidence type="ECO:0000313" key="9">
    <source>
        <dbReference type="Proteomes" id="UP000266673"/>
    </source>
</evidence>
<dbReference type="GO" id="GO:0006357">
    <property type="term" value="P:regulation of transcription by RNA polymerase II"/>
    <property type="evidence" value="ECO:0007669"/>
    <property type="project" value="InterPro"/>
</dbReference>
<keyword evidence="4 7" id="KW-0805">Transcription regulation</keyword>
<evidence type="ECO:0000256" key="2">
    <source>
        <dbReference type="ARBA" id="ARBA00009994"/>
    </source>
</evidence>
<proteinExistence type="inferred from homology"/>
<evidence type="ECO:0000313" key="8">
    <source>
        <dbReference type="EMBL" id="RIB21675.1"/>
    </source>
</evidence>
<keyword evidence="7" id="KW-0010">Activator</keyword>
<dbReference type="PANTHER" id="PTHR21428:SF11">
    <property type="entry name" value="MEDIATOR OF RNA POLYMERASE II TRANSCRIPTION SUBUNIT 7"/>
    <property type="match status" value="1"/>
</dbReference>
<dbReference type="AlphaFoldDB" id="A0A397VGS5"/>
<evidence type="ECO:0000256" key="3">
    <source>
        <dbReference type="ARBA" id="ARBA00020631"/>
    </source>
</evidence>
<dbReference type="InterPro" id="IPR044888">
    <property type="entry name" value="Mediatior_Med7_sf"/>
</dbReference>
<dbReference type="Gene3D" id="6.10.140.200">
    <property type="match status" value="1"/>
</dbReference>
<dbReference type="GO" id="GO:0070847">
    <property type="term" value="C:core mediator complex"/>
    <property type="evidence" value="ECO:0007669"/>
    <property type="project" value="TreeGrafter"/>
</dbReference>
<accession>A0A397VGS5</accession>
<evidence type="ECO:0000256" key="5">
    <source>
        <dbReference type="ARBA" id="ARBA00023163"/>
    </source>
</evidence>
<comment type="subcellular location">
    <subcellularLocation>
        <location evidence="1 7">Nucleus</location>
    </subcellularLocation>
</comment>